<feature type="compositionally biased region" description="Low complexity" evidence="2">
    <location>
        <begin position="52"/>
        <end position="69"/>
    </location>
</feature>
<dbReference type="AlphaFoldDB" id="A0A9P7EWY0"/>
<dbReference type="EMBL" id="JABBWM010000086">
    <property type="protein sequence ID" value="KAG2093139.1"/>
    <property type="molecule type" value="Genomic_DNA"/>
</dbReference>
<feature type="region of interest" description="Disordered" evidence="2">
    <location>
        <begin position="220"/>
        <end position="243"/>
    </location>
</feature>
<dbReference type="GO" id="GO:0005737">
    <property type="term" value="C:cytoplasm"/>
    <property type="evidence" value="ECO:0007669"/>
    <property type="project" value="TreeGrafter"/>
</dbReference>
<organism evidence="4 5">
    <name type="scientific">Suillus discolor</name>
    <dbReference type="NCBI Taxonomy" id="1912936"/>
    <lineage>
        <taxon>Eukaryota</taxon>
        <taxon>Fungi</taxon>
        <taxon>Dikarya</taxon>
        <taxon>Basidiomycota</taxon>
        <taxon>Agaricomycotina</taxon>
        <taxon>Agaricomycetes</taxon>
        <taxon>Agaricomycetidae</taxon>
        <taxon>Boletales</taxon>
        <taxon>Suillineae</taxon>
        <taxon>Suillaceae</taxon>
        <taxon>Suillus</taxon>
    </lineage>
</organism>
<evidence type="ECO:0000259" key="3">
    <source>
        <dbReference type="PROSITE" id="PS00028"/>
    </source>
</evidence>
<reference evidence="4" key="1">
    <citation type="journal article" date="2020" name="New Phytol.">
        <title>Comparative genomics reveals dynamic genome evolution in host specialist ectomycorrhizal fungi.</title>
        <authorList>
            <person name="Lofgren L.A."/>
            <person name="Nguyen N.H."/>
            <person name="Vilgalys R."/>
            <person name="Ruytinx J."/>
            <person name="Liao H.L."/>
            <person name="Branco S."/>
            <person name="Kuo A."/>
            <person name="LaButti K."/>
            <person name="Lipzen A."/>
            <person name="Andreopoulos W."/>
            <person name="Pangilinan J."/>
            <person name="Riley R."/>
            <person name="Hundley H."/>
            <person name="Na H."/>
            <person name="Barry K."/>
            <person name="Grigoriev I.V."/>
            <person name="Stajich J.E."/>
            <person name="Kennedy P.G."/>
        </authorList>
    </citation>
    <scope>NUCLEOTIDE SEQUENCE</scope>
    <source>
        <strain evidence="4">FC423</strain>
    </source>
</reference>
<dbReference type="Proteomes" id="UP000823399">
    <property type="component" value="Unassembled WGS sequence"/>
</dbReference>
<dbReference type="PROSITE" id="PS00028">
    <property type="entry name" value="ZINC_FINGER_C2H2_1"/>
    <property type="match status" value="1"/>
</dbReference>
<feature type="region of interest" description="Disordered" evidence="2">
    <location>
        <begin position="45"/>
        <end position="79"/>
    </location>
</feature>
<feature type="domain" description="C2H2-type" evidence="3">
    <location>
        <begin position="110"/>
        <end position="132"/>
    </location>
</feature>
<dbReference type="GeneID" id="64704551"/>
<feature type="compositionally biased region" description="Low complexity" evidence="2">
    <location>
        <begin position="220"/>
        <end position="241"/>
    </location>
</feature>
<evidence type="ECO:0000313" key="4">
    <source>
        <dbReference type="EMBL" id="KAG2093139.1"/>
    </source>
</evidence>
<dbReference type="InterPro" id="IPR029071">
    <property type="entry name" value="Ubiquitin-like_domsf"/>
</dbReference>
<name>A0A9P7EWY0_9AGAM</name>
<keyword evidence="5" id="KW-1185">Reference proteome</keyword>
<feature type="coiled-coil region" evidence="1">
    <location>
        <begin position="167"/>
        <end position="198"/>
    </location>
</feature>
<dbReference type="GO" id="GO:1903094">
    <property type="term" value="P:negative regulation of protein K48-linked deubiquitination"/>
    <property type="evidence" value="ECO:0007669"/>
    <property type="project" value="TreeGrafter"/>
</dbReference>
<gene>
    <name evidence="4" type="ORF">F5147DRAFT_779461</name>
</gene>
<dbReference type="GO" id="GO:0032435">
    <property type="term" value="P:negative regulation of proteasomal ubiquitin-dependent protein catabolic process"/>
    <property type="evidence" value="ECO:0007669"/>
    <property type="project" value="TreeGrafter"/>
</dbReference>
<proteinExistence type="predicted"/>
<dbReference type="OrthoDB" id="10254930at2759"/>
<dbReference type="PANTHER" id="PTHR46340:SF1">
    <property type="entry name" value="UBX DOMAIN-CONTAINING PROTEIN 1"/>
    <property type="match status" value="1"/>
</dbReference>
<dbReference type="SUPFAM" id="SSF54236">
    <property type="entry name" value="Ubiquitin-like"/>
    <property type="match status" value="1"/>
</dbReference>
<protein>
    <recommendedName>
        <fullName evidence="3">C2H2-type domain-containing protein</fullName>
    </recommendedName>
</protein>
<evidence type="ECO:0000256" key="2">
    <source>
        <dbReference type="SAM" id="MobiDB-lite"/>
    </source>
</evidence>
<accession>A0A9P7EWY0</accession>
<comment type="caution">
    <text evidence="4">The sequence shown here is derived from an EMBL/GenBank/DDBJ whole genome shotgun (WGS) entry which is preliminary data.</text>
</comment>
<sequence length="334" mass="35985">MYASHLLAFLAGPDGIIRTRGQVLATRTLFGTDQIPAVDHILEIEGKPTPDSSAASPASASGSAGNPVDVDVDVDAGGPGAISNAKTRAKSNRGFEASIFSTLTYQGIKCSECGKVFKNTALADYHVEKSGHDPFEESGRAAKRSVKAQQEAVEARANEAIRFKSGKDELKAEELMKEEKLEDARAKATVDLARIEADKKVRAVRAAREKALRDVRSMIDSSDTASATPALTAPSSSGTSGKDFKDTHLQIRMASRGTPYTTTLPSDASMSHLLPAHTNVLRFPSMWKPSHSPRKTFSRDQFSKTFIELGLTPSAVRVWHYDTAHIGFQVLIAS</sequence>
<dbReference type="GO" id="GO:0031397">
    <property type="term" value="P:negative regulation of protein ubiquitination"/>
    <property type="evidence" value="ECO:0007669"/>
    <property type="project" value="TreeGrafter"/>
</dbReference>
<dbReference type="PANTHER" id="PTHR46340">
    <property type="entry name" value="UBX DOMAIN-CONTAINING PROTEIN 1"/>
    <property type="match status" value="1"/>
</dbReference>
<dbReference type="GO" id="GO:0036435">
    <property type="term" value="F:K48-linked polyubiquitin modification-dependent protein binding"/>
    <property type="evidence" value="ECO:0007669"/>
    <property type="project" value="TreeGrafter"/>
</dbReference>
<evidence type="ECO:0000256" key="1">
    <source>
        <dbReference type="SAM" id="Coils"/>
    </source>
</evidence>
<keyword evidence="1" id="KW-0175">Coiled coil</keyword>
<dbReference type="RefSeq" id="XP_041287100.1">
    <property type="nucleotide sequence ID" value="XM_041442292.1"/>
</dbReference>
<evidence type="ECO:0000313" key="5">
    <source>
        <dbReference type="Proteomes" id="UP000823399"/>
    </source>
</evidence>
<dbReference type="InterPro" id="IPR013087">
    <property type="entry name" value="Znf_C2H2_type"/>
</dbReference>
<dbReference type="GO" id="GO:0005634">
    <property type="term" value="C:nucleus"/>
    <property type="evidence" value="ECO:0007669"/>
    <property type="project" value="TreeGrafter"/>
</dbReference>